<dbReference type="InterPro" id="IPR055342">
    <property type="entry name" value="MreC_beta-barrel_core"/>
</dbReference>
<keyword evidence="9" id="KW-1185">Reference proteome</keyword>
<dbReference type="NCBIfam" id="TIGR00219">
    <property type="entry name" value="mreC"/>
    <property type="match status" value="1"/>
</dbReference>
<dbReference type="PIRSF" id="PIRSF038471">
    <property type="entry name" value="MreC"/>
    <property type="match status" value="1"/>
</dbReference>
<keyword evidence="3 5" id="KW-0133">Cell shape</keyword>
<dbReference type="Gene3D" id="2.40.10.350">
    <property type="entry name" value="Rod shape-determining protein MreC, domain 2"/>
    <property type="match status" value="1"/>
</dbReference>
<dbReference type="InterPro" id="IPR042175">
    <property type="entry name" value="Cell/Rod_MreC_2"/>
</dbReference>
<dbReference type="EMBL" id="JAUBDJ010000010">
    <property type="protein sequence ID" value="MDW0118102.1"/>
    <property type="molecule type" value="Genomic_DNA"/>
</dbReference>
<dbReference type="AlphaFoldDB" id="A0AAW9AAC5"/>
<evidence type="ECO:0000256" key="5">
    <source>
        <dbReference type="PIRNR" id="PIRNR038471"/>
    </source>
</evidence>
<dbReference type="RefSeq" id="WP_317941120.1">
    <property type="nucleotide sequence ID" value="NZ_JAUBDJ010000010.1"/>
</dbReference>
<feature type="domain" description="Rod shape-determining protein MreC beta-barrel core" evidence="7">
    <location>
        <begin position="123"/>
        <end position="273"/>
    </location>
</feature>
<reference evidence="8 9" key="1">
    <citation type="submission" date="2023-06" db="EMBL/GenBank/DDBJ databases">
        <title>Sporosarcina sp. nov., isolated from Korean traditional fermented seafood 'Jeotgal'.</title>
        <authorList>
            <person name="Yang A.I."/>
            <person name="Shin N.-R."/>
        </authorList>
    </citation>
    <scope>NUCLEOTIDE SEQUENCE [LARGE SCALE GENOMIC DNA]</scope>
    <source>
        <strain evidence="8 9">KCTC43456</strain>
    </source>
</reference>
<dbReference type="GO" id="GO:0008360">
    <property type="term" value="P:regulation of cell shape"/>
    <property type="evidence" value="ECO:0007669"/>
    <property type="project" value="UniProtKB-KW"/>
</dbReference>
<dbReference type="InterPro" id="IPR042177">
    <property type="entry name" value="Cell/Rod_1"/>
</dbReference>
<proteinExistence type="inferred from homology"/>
<evidence type="ECO:0000313" key="8">
    <source>
        <dbReference type="EMBL" id="MDW0118102.1"/>
    </source>
</evidence>
<feature type="compositionally biased region" description="Acidic residues" evidence="6">
    <location>
        <begin position="286"/>
        <end position="303"/>
    </location>
</feature>
<dbReference type="GO" id="GO:0005886">
    <property type="term" value="C:plasma membrane"/>
    <property type="evidence" value="ECO:0007669"/>
    <property type="project" value="TreeGrafter"/>
</dbReference>
<feature type="region of interest" description="Disordered" evidence="6">
    <location>
        <begin position="284"/>
        <end position="303"/>
    </location>
</feature>
<comment type="caution">
    <text evidence="8">The sequence shown here is derived from an EMBL/GenBank/DDBJ whole genome shotgun (WGS) entry which is preliminary data.</text>
</comment>
<evidence type="ECO:0000256" key="1">
    <source>
        <dbReference type="ARBA" id="ARBA00009369"/>
    </source>
</evidence>
<dbReference type="PANTHER" id="PTHR34138:SF1">
    <property type="entry name" value="CELL SHAPE-DETERMINING PROTEIN MREC"/>
    <property type="match status" value="1"/>
</dbReference>
<organism evidence="8 9">
    <name type="scientific">Sporosarcina thermotolerans</name>
    <dbReference type="NCBI Taxonomy" id="633404"/>
    <lineage>
        <taxon>Bacteria</taxon>
        <taxon>Bacillati</taxon>
        <taxon>Bacillota</taxon>
        <taxon>Bacilli</taxon>
        <taxon>Bacillales</taxon>
        <taxon>Caryophanaceae</taxon>
        <taxon>Sporosarcina</taxon>
    </lineage>
</organism>
<evidence type="ECO:0000313" key="9">
    <source>
        <dbReference type="Proteomes" id="UP001271648"/>
    </source>
</evidence>
<dbReference type="Gene3D" id="1.20.5.490">
    <property type="entry name" value="Single helix bin"/>
    <property type="match status" value="1"/>
</dbReference>
<dbReference type="PANTHER" id="PTHR34138">
    <property type="entry name" value="CELL SHAPE-DETERMINING PROTEIN MREC"/>
    <property type="match status" value="1"/>
</dbReference>
<evidence type="ECO:0000259" key="7">
    <source>
        <dbReference type="Pfam" id="PF04085"/>
    </source>
</evidence>
<sequence length="303" mass="33341">MPRFFTNKRLILLLVGVIVLVALISFTLKDRQNATLPEQIVKDVVGFGQSLFSKPAHYITGTLDKIDGILNTYEENIHLKARLKEYASTQAELADVRADNEKLRQIIGKEESLRDYSPIHATVISRNPDQWEEKIIIDKGTVEGVKLNMAVMTSSGLIGKVVLVTPFRSTVELLSTENRNFRVAAVIPGKESIFGLIEGYDRTRGELIMKRIDSDFDVKEGQLVQSSGLGGIFPKGLLIGEVTEVSTDDFGLTKLAYIRPAADFGMLDHVMVAKRSSVIVSGTDGDVAEEEDVAVEEEGENGS</sequence>
<comment type="similarity">
    <text evidence="1 5">Belongs to the MreC family.</text>
</comment>
<dbReference type="Pfam" id="PF04085">
    <property type="entry name" value="MreC"/>
    <property type="match status" value="1"/>
</dbReference>
<name>A0AAW9AAC5_9BACL</name>
<protein>
    <recommendedName>
        <fullName evidence="2 5">Cell shape-determining protein MreC</fullName>
    </recommendedName>
    <alternativeName>
        <fullName evidence="4 5">Cell shape protein MreC</fullName>
    </alternativeName>
</protein>
<dbReference type="Proteomes" id="UP001271648">
    <property type="component" value="Unassembled WGS sequence"/>
</dbReference>
<gene>
    <name evidence="8" type="primary">mreC</name>
    <name evidence="8" type="ORF">QTL97_14290</name>
</gene>
<evidence type="ECO:0000256" key="4">
    <source>
        <dbReference type="ARBA" id="ARBA00032089"/>
    </source>
</evidence>
<accession>A0AAW9AAC5</accession>
<evidence type="ECO:0000256" key="3">
    <source>
        <dbReference type="ARBA" id="ARBA00022960"/>
    </source>
</evidence>
<dbReference type="InterPro" id="IPR007221">
    <property type="entry name" value="MreC"/>
</dbReference>
<dbReference type="Gene3D" id="2.40.10.340">
    <property type="entry name" value="Rod shape-determining protein MreC, domain 1"/>
    <property type="match status" value="1"/>
</dbReference>
<evidence type="ECO:0000256" key="2">
    <source>
        <dbReference type="ARBA" id="ARBA00013855"/>
    </source>
</evidence>
<comment type="function">
    <text evidence="5">Involved in formation and maintenance of cell shape.</text>
</comment>
<evidence type="ECO:0000256" key="6">
    <source>
        <dbReference type="SAM" id="MobiDB-lite"/>
    </source>
</evidence>